<dbReference type="InterPro" id="IPR044150">
    <property type="entry name" value="HDAC_classIV"/>
</dbReference>
<dbReference type="GO" id="GO:0040029">
    <property type="term" value="P:epigenetic regulation of gene expression"/>
    <property type="evidence" value="ECO:0007669"/>
    <property type="project" value="TreeGrafter"/>
</dbReference>
<dbReference type="InterPro" id="IPR023696">
    <property type="entry name" value="Ureohydrolase_dom_sf"/>
</dbReference>
<dbReference type="AlphaFoldDB" id="A0A9X0WBQ7"/>
<dbReference type="GO" id="GO:0016787">
    <property type="term" value="F:hydrolase activity"/>
    <property type="evidence" value="ECO:0007669"/>
    <property type="project" value="UniProtKB-KW"/>
</dbReference>
<name>A0A9X0WBQ7_9GAMM</name>
<dbReference type="GO" id="GO:0004407">
    <property type="term" value="F:histone deacetylase activity"/>
    <property type="evidence" value="ECO:0007669"/>
    <property type="project" value="InterPro"/>
</dbReference>
<sequence>MSIGLHYSSGYNSALAEVLPDTHLFDIAKYGHALALVESRLGAERVAPHLRPVTEEVSHTELCLIHSERYLQALETPSVVARALEYPPVEQLSAELVDAEILRPMRLAVNGTIAAAREALMHNRLAFNLAGGYHHASRDRGEGFCLYGDAYLSIVRLRQEGLLGTQDPVLYIDLDAHQGNGMARLCAEHQDEQVVLLDLFNTDIYPQDRVAQQRVDRAVPLISGMTDRTYLGLLRAHLTRAMASVKPRFALYNAGTDILAGDPLGGLNISEEGVRERDRFVLQTLRAAGVPVAVVLGGGYTPQSHRLIANMLCDALMERGESDGAGGACG</sequence>
<evidence type="ECO:0000313" key="3">
    <source>
        <dbReference type="EMBL" id="MBK1620757.1"/>
    </source>
</evidence>
<protein>
    <recommendedName>
        <fullName evidence="2">Histone deacetylase domain-containing protein</fullName>
    </recommendedName>
</protein>
<evidence type="ECO:0000313" key="4">
    <source>
        <dbReference type="Proteomes" id="UP001138768"/>
    </source>
</evidence>
<organism evidence="3 4">
    <name type="scientific">Lamprobacter modestohalophilus</name>
    <dbReference type="NCBI Taxonomy" id="1064514"/>
    <lineage>
        <taxon>Bacteria</taxon>
        <taxon>Pseudomonadati</taxon>
        <taxon>Pseudomonadota</taxon>
        <taxon>Gammaproteobacteria</taxon>
        <taxon>Chromatiales</taxon>
        <taxon>Chromatiaceae</taxon>
        <taxon>Lamprobacter</taxon>
    </lineage>
</organism>
<accession>A0A9X0WBQ7</accession>
<proteinExistence type="predicted"/>
<reference evidence="3 4" key="1">
    <citation type="journal article" date="2020" name="Microorganisms">
        <title>Osmotic Adaptation and Compatible Solute Biosynthesis of Phototrophic Bacteria as Revealed from Genome Analyses.</title>
        <authorList>
            <person name="Imhoff J.F."/>
            <person name="Rahn T."/>
            <person name="Kunzel S."/>
            <person name="Keller A."/>
            <person name="Neulinger S.C."/>
        </authorList>
    </citation>
    <scope>NUCLEOTIDE SEQUENCE [LARGE SCALE GENOMIC DNA]</scope>
    <source>
        <strain evidence="3 4">DSM 25653</strain>
    </source>
</reference>
<dbReference type="InterPro" id="IPR023801">
    <property type="entry name" value="His_deacetylse_dom"/>
</dbReference>
<keyword evidence="4" id="KW-1185">Reference proteome</keyword>
<dbReference type="EMBL" id="NRRY01000047">
    <property type="protein sequence ID" value="MBK1620757.1"/>
    <property type="molecule type" value="Genomic_DNA"/>
</dbReference>
<dbReference type="PANTHER" id="PTHR10625">
    <property type="entry name" value="HISTONE DEACETYLASE HDAC1-RELATED"/>
    <property type="match status" value="1"/>
</dbReference>
<dbReference type="Gene3D" id="3.40.800.20">
    <property type="entry name" value="Histone deacetylase domain"/>
    <property type="match status" value="1"/>
</dbReference>
<dbReference type="PANTHER" id="PTHR10625:SF23">
    <property type="entry name" value="HISTONE DEACETYLASE 11"/>
    <property type="match status" value="1"/>
</dbReference>
<evidence type="ECO:0000256" key="1">
    <source>
        <dbReference type="ARBA" id="ARBA00022801"/>
    </source>
</evidence>
<evidence type="ECO:0000259" key="2">
    <source>
        <dbReference type="Pfam" id="PF00850"/>
    </source>
</evidence>
<dbReference type="CDD" id="cd09993">
    <property type="entry name" value="HDAC_classIV"/>
    <property type="match status" value="1"/>
</dbReference>
<dbReference type="InterPro" id="IPR037138">
    <property type="entry name" value="His_deacetylse_dom_sf"/>
</dbReference>
<gene>
    <name evidence="3" type="ORF">CKO42_20445</name>
</gene>
<dbReference type="Proteomes" id="UP001138768">
    <property type="component" value="Unassembled WGS sequence"/>
</dbReference>
<feature type="domain" description="Histone deacetylase" evidence="2">
    <location>
        <begin position="45"/>
        <end position="314"/>
    </location>
</feature>
<comment type="caution">
    <text evidence="3">The sequence shown here is derived from an EMBL/GenBank/DDBJ whole genome shotgun (WGS) entry which is preliminary data.</text>
</comment>
<dbReference type="Pfam" id="PF00850">
    <property type="entry name" value="Hist_deacetyl"/>
    <property type="match status" value="1"/>
</dbReference>
<dbReference type="RefSeq" id="WP_200248113.1">
    <property type="nucleotide sequence ID" value="NZ_JAXUFI010000027.1"/>
</dbReference>
<dbReference type="SUPFAM" id="SSF52768">
    <property type="entry name" value="Arginase/deacetylase"/>
    <property type="match status" value="1"/>
</dbReference>
<keyword evidence="1" id="KW-0378">Hydrolase</keyword>